<name>A0AAV5D7M8_ELECO</name>
<keyword evidence="3" id="KW-1185">Reference proteome</keyword>
<evidence type="ECO:0000256" key="1">
    <source>
        <dbReference type="SAM" id="MobiDB-lite"/>
    </source>
</evidence>
<feature type="compositionally biased region" description="Polar residues" evidence="1">
    <location>
        <begin position="1"/>
        <end position="21"/>
    </location>
</feature>
<dbReference type="AlphaFoldDB" id="A0AAV5D7M8"/>
<dbReference type="Proteomes" id="UP001054889">
    <property type="component" value="Unassembled WGS sequence"/>
</dbReference>
<organism evidence="2 3">
    <name type="scientific">Eleusine coracana subsp. coracana</name>
    <dbReference type="NCBI Taxonomy" id="191504"/>
    <lineage>
        <taxon>Eukaryota</taxon>
        <taxon>Viridiplantae</taxon>
        <taxon>Streptophyta</taxon>
        <taxon>Embryophyta</taxon>
        <taxon>Tracheophyta</taxon>
        <taxon>Spermatophyta</taxon>
        <taxon>Magnoliopsida</taxon>
        <taxon>Liliopsida</taxon>
        <taxon>Poales</taxon>
        <taxon>Poaceae</taxon>
        <taxon>PACMAD clade</taxon>
        <taxon>Chloridoideae</taxon>
        <taxon>Cynodonteae</taxon>
        <taxon>Eleusininae</taxon>
        <taxon>Eleusine</taxon>
    </lineage>
</organism>
<feature type="region of interest" description="Disordered" evidence="1">
    <location>
        <begin position="1"/>
        <end position="27"/>
    </location>
</feature>
<reference evidence="2" key="2">
    <citation type="submission" date="2021-12" db="EMBL/GenBank/DDBJ databases">
        <title>Resequencing data analysis of finger millet.</title>
        <authorList>
            <person name="Hatakeyama M."/>
            <person name="Aluri S."/>
            <person name="Balachadran M.T."/>
            <person name="Sivarajan S.R."/>
            <person name="Poveda L."/>
            <person name="Shimizu-Inatsugi R."/>
            <person name="Schlapbach R."/>
            <person name="Sreeman S.M."/>
            <person name="Shimizu K.K."/>
        </authorList>
    </citation>
    <scope>NUCLEOTIDE SEQUENCE</scope>
</reference>
<comment type="caution">
    <text evidence="2">The sequence shown here is derived from an EMBL/GenBank/DDBJ whole genome shotgun (WGS) entry which is preliminary data.</text>
</comment>
<gene>
    <name evidence="2" type="primary">ga23954</name>
    <name evidence="2" type="ORF">PR202_ga23954</name>
</gene>
<evidence type="ECO:0000313" key="2">
    <source>
        <dbReference type="EMBL" id="GJN06246.1"/>
    </source>
</evidence>
<reference evidence="2" key="1">
    <citation type="journal article" date="2018" name="DNA Res.">
        <title>Multiple hybrid de novo genome assembly of finger millet, an orphan allotetraploid crop.</title>
        <authorList>
            <person name="Hatakeyama M."/>
            <person name="Aluri S."/>
            <person name="Balachadran M.T."/>
            <person name="Sivarajan S.R."/>
            <person name="Patrignani A."/>
            <person name="Gruter S."/>
            <person name="Poveda L."/>
            <person name="Shimizu-Inatsugi R."/>
            <person name="Baeten J."/>
            <person name="Francoijs K.J."/>
            <person name="Nataraja K.N."/>
            <person name="Reddy Y.A.N."/>
            <person name="Phadnis S."/>
            <person name="Ravikumar R.L."/>
            <person name="Schlapbach R."/>
            <person name="Sreeman S.M."/>
            <person name="Shimizu K.K."/>
        </authorList>
    </citation>
    <scope>NUCLEOTIDE SEQUENCE</scope>
</reference>
<protein>
    <submittedName>
        <fullName evidence="2">Uncharacterized protein</fullName>
    </submittedName>
</protein>
<accession>A0AAV5D7M8</accession>
<sequence length="160" mass="17259">MISLTADNLNTNNRSSVQSGSPDGRQLSRMTLDKMTIMGIGRVQLDDHLPFTAVDVRDPRFTDVKSFLAVRTLGLVSSSPAASCSARTEVKRKSTTHNFLNLQESGNRRMAAALLHFVNVSRATAVRGDAASPLRGVQGDKSRSLWPFGVRICGSCTHGG</sequence>
<proteinExistence type="predicted"/>
<dbReference type="EMBL" id="BQKI01000012">
    <property type="protein sequence ID" value="GJN06246.1"/>
    <property type="molecule type" value="Genomic_DNA"/>
</dbReference>
<evidence type="ECO:0000313" key="3">
    <source>
        <dbReference type="Proteomes" id="UP001054889"/>
    </source>
</evidence>